<dbReference type="Pfam" id="PF07587">
    <property type="entry name" value="PSD1"/>
    <property type="match status" value="1"/>
</dbReference>
<evidence type="ECO:0000259" key="9">
    <source>
        <dbReference type="PROSITE" id="PS51007"/>
    </source>
</evidence>
<dbReference type="InterPro" id="IPR022655">
    <property type="entry name" value="DUF1553"/>
</dbReference>
<dbReference type="SUPFAM" id="SSF49785">
    <property type="entry name" value="Galactose-binding domain-like"/>
    <property type="match status" value="1"/>
</dbReference>
<dbReference type="InterPro" id="IPR036909">
    <property type="entry name" value="Cyt_c-like_dom_sf"/>
</dbReference>
<dbReference type="Pfam" id="PF07583">
    <property type="entry name" value="PSCyt2"/>
    <property type="match status" value="1"/>
</dbReference>
<evidence type="ECO:0000256" key="8">
    <source>
        <dbReference type="SAM" id="SignalP"/>
    </source>
</evidence>
<keyword evidence="1 6" id="KW-0349">Heme</keyword>
<dbReference type="GO" id="GO:0020037">
    <property type="term" value="F:heme binding"/>
    <property type="evidence" value="ECO:0007669"/>
    <property type="project" value="InterPro"/>
</dbReference>
<dbReference type="KEGG" id="hbs:IPV69_06975"/>
<keyword evidence="4 6" id="KW-0408">Iron</keyword>
<dbReference type="RefSeq" id="WP_206294217.1">
    <property type="nucleotide sequence ID" value="NZ_CP063458.1"/>
</dbReference>
<feature type="chain" id="PRO_5034459047" evidence="8">
    <location>
        <begin position="24"/>
        <end position="1168"/>
    </location>
</feature>
<keyword evidence="11" id="KW-1185">Reference proteome</keyword>
<evidence type="ECO:0000313" key="10">
    <source>
        <dbReference type="EMBL" id="QOV91094.1"/>
    </source>
</evidence>
<dbReference type="GO" id="GO:0046872">
    <property type="term" value="F:metal ion binding"/>
    <property type="evidence" value="ECO:0007669"/>
    <property type="project" value="UniProtKB-KW"/>
</dbReference>
<evidence type="ECO:0000256" key="2">
    <source>
        <dbReference type="ARBA" id="ARBA00022723"/>
    </source>
</evidence>
<evidence type="ECO:0000256" key="1">
    <source>
        <dbReference type="ARBA" id="ARBA00022617"/>
    </source>
</evidence>
<dbReference type="PANTHER" id="PTHR35889:SF3">
    <property type="entry name" value="F-BOX DOMAIN-CONTAINING PROTEIN"/>
    <property type="match status" value="1"/>
</dbReference>
<keyword evidence="8" id="KW-0732">Signal</keyword>
<dbReference type="SUPFAM" id="SSF46626">
    <property type="entry name" value="Cytochrome c"/>
    <property type="match status" value="1"/>
</dbReference>
<protein>
    <submittedName>
        <fullName evidence="10">DUF1553 domain-containing protein</fullName>
    </submittedName>
</protein>
<dbReference type="EMBL" id="CP063458">
    <property type="protein sequence ID" value="QOV91094.1"/>
    <property type="molecule type" value="Genomic_DNA"/>
</dbReference>
<feature type="domain" description="Cytochrome c" evidence="9">
    <location>
        <begin position="28"/>
        <end position="118"/>
    </location>
</feature>
<evidence type="ECO:0000313" key="11">
    <source>
        <dbReference type="Proteomes" id="UP000593765"/>
    </source>
</evidence>
<proteinExistence type="predicted"/>
<keyword evidence="2 6" id="KW-0479">Metal-binding</keyword>
<dbReference type="InterPro" id="IPR009056">
    <property type="entry name" value="Cyt_c-like_dom"/>
</dbReference>
<dbReference type="SMART" id="SM00607">
    <property type="entry name" value="FTP"/>
    <property type="match status" value="1"/>
</dbReference>
<feature type="signal peptide" evidence="8">
    <location>
        <begin position="1"/>
        <end position="23"/>
    </location>
</feature>
<reference evidence="10 11" key="1">
    <citation type="submission" date="2020-10" db="EMBL/GenBank/DDBJ databases">
        <title>Wide distribution of Phycisphaera-like planctomycetes from WD2101 soil group in peatlands and genome analysis of the first cultivated representative.</title>
        <authorList>
            <person name="Dedysh S.N."/>
            <person name="Beletsky A.V."/>
            <person name="Ivanova A."/>
            <person name="Kulichevskaya I.S."/>
            <person name="Suzina N.E."/>
            <person name="Philippov D.A."/>
            <person name="Rakitin A.L."/>
            <person name="Mardanov A.V."/>
            <person name="Ravin N.V."/>
        </authorList>
    </citation>
    <scope>NUCLEOTIDE SEQUENCE [LARGE SCALE GENOMIC DNA]</scope>
    <source>
        <strain evidence="10 11">M1803</strain>
    </source>
</reference>
<evidence type="ECO:0000256" key="7">
    <source>
        <dbReference type="SAM" id="MobiDB-lite"/>
    </source>
</evidence>
<dbReference type="InterPro" id="IPR011429">
    <property type="entry name" value="Cyt_c_Planctomycete-type"/>
</dbReference>
<keyword evidence="5" id="KW-1015">Disulfide bond</keyword>
<dbReference type="AlphaFoldDB" id="A0A7M2X0B0"/>
<gene>
    <name evidence="10" type="ORF">IPV69_06975</name>
</gene>
<dbReference type="PANTHER" id="PTHR35889">
    <property type="entry name" value="CYCLOINULO-OLIGOSACCHARIDE FRUCTANOTRANSFERASE-RELATED"/>
    <property type="match status" value="1"/>
</dbReference>
<evidence type="ECO:0000256" key="6">
    <source>
        <dbReference type="PROSITE-ProRule" id="PRU00433"/>
    </source>
</evidence>
<accession>A0A7M2X0B0</accession>
<dbReference type="Proteomes" id="UP000593765">
    <property type="component" value="Chromosome"/>
</dbReference>
<dbReference type="Gene3D" id="2.60.120.260">
    <property type="entry name" value="Galactose-binding domain-like"/>
    <property type="match status" value="1"/>
</dbReference>
<sequence>MTATSARFLALLILATASTAAGADQPVDFVRDIKPIFEVRCYDCHGAAKQKGGIRLDAPVSLKGGDSGSPLFTPGDPAKSHLLKLVRSDDPDEVMPPKGDRLSAPQIDLLTRWIQQGGNWPQTVVTAKPKLKHWSFNAPVRPPVPQAAIGPARNPIDQFILARLEKEGLKPSPEADKHALIRRVTFALIGLPPTPAEVDAFIADKSPDAYEKVVDRLLAAPQFGERWARTWLDLARYADSKGYGSDPLRFTIHPYRDWVISAFNQNKPYDTFTVEQLAGDLLPNPTIDQLVATAFHRNTMTNTEGGTDDEEFRVAAIKDRTDVTFQVWMGLTMGCAQCHTHKFDPITNREYYSAMAFFNQSEDADRADDSPTIPVPSADDLDRQKSLEDQIAKLEAGLKDSAEVAAAQAKWEKAQSDPESGWTTLKIASAKSAGGATLTSQPDGSILASGTLPKTDTYTVVAEGMTKGITAFRIEALTDDSLPSKGPGRAGNGSFILNELKIAASPVAEDAAVKITGRYVRIELSKKPHLALAEVQVLSGTENIARKGKAKQSTTGYGGKAELAIDGNTDGDFYGGKSVSHTGEGDNNPWWEVDLGSEQPIDRVVIWNRTDGNVVRRLADFKLSVLNADRVMTWGETISKAPSPSASYGPGKQQDVALANASATYEQPTESGWTAAKAIDGNPAANSGWAIGGQTGRRQVAVFEAPSVPHFAGGTRLTFSLVQNFDTGALGRFRLSATTQPRPVRVLPNDVSAVLAIAPAKRSPEQSQRLRDHYLAINAGTLKEHAKIADLRKQLAALKPSRVAIMRDLPADKQRQSTILIKGNFLQKGEPVSPGVLGAFHSLPANAPANRLGLAKWIVSRDNPLTARVQVNRIWASFFGTGLVETQEDFGEMGTPPSHPELLDWLAVEFMEPTVGGSGTPWDMKRLMRLIVTSQTYRQSAKVDPELLEKDPGNRLLARMPRQRLEAEMVRDQALAVSGLLSTKMFGPSVYPPQPEGMWQAAFNGERTYPTSKGEDRYRRGVYVFWRRTVPYPSMQTFDAPSREVCTIRRIHTSTPLQAFVTMNDPVYVECSQALGRRLIKDGGETPEARIRFGLELILQRPASAEQIKPLAKLYQSELSHFLQDADDAKKLSSDPIGPLPAGMTPAEAAAWTVIANVMLNLDGAMTR</sequence>
<evidence type="ECO:0000256" key="4">
    <source>
        <dbReference type="ARBA" id="ARBA00023004"/>
    </source>
</evidence>
<keyword evidence="3" id="KW-0106">Calcium</keyword>
<dbReference type="InterPro" id="IPR006585">
    <property type="entry name" value="FTP1"/>
</dbReference>
<dbReference type="Pfam" id="PF07635">
    <property type="entry name" value="PSCyt1"/>
    <property type="match status" value="1"/>
</dbReference>
<evidence type="ECO:0000256" key="3">
    <source>
        <dbReference type="ARBA" id="ARBA00022837"/>
    </source>
</evidence>
<feature type="region of interest" description="Disordered" evidence="7">
    <location>
        <begin position="363"/>
        <end position="383"/>
    </location>
</feature>
<organism evidence="10 11">
    <name type="scientific">Humisphaera borealis</name>
    <dbReference type="NCBI Taxonomy" id="2807512"/>
    <lineage>
        <taxon>Bacteria</taxon>
        <taxon>Pseudomonadati</taxon>
        <taxon>Planctomycetota</taxon>
        <taxon>Phycisphaerae</taxon>
        <taxon>Tepidisphaerales</taxon>
        <taxon>Tepidisphaeraceae</taxon>
        <taxon>Humisphaera</taxon>
    </lineage>
</organism>
<dbReference type="InterPro" id="IPR011444">
    <property type="entry name" value="DUF1549"/>
</dbReference>
<dbReference type="InterPro" id="IPR008979">
    <property type="entry name" value="Galactose-bd-like_sf"/>
</dbReference>
<evidence type="ECO:0000256" key="5">
    <source>
        <dbReference type="ARBA" id="ARBA00023157"/>
    </source>
</evidence>
<name>A0A7M2X0B0_9BACT</name>
<dbReference type="PROSITE" id="PS51007">
    <property type="entry name" value="CYTC"/>
    <property type="match status" value="1"/>
</dbReference>
<dbReference type="Pfam" id="PF22633">
    <property type="entry name" value="F5_F8_type_C_2"/>
    <property type="match status" value="1"/>
</dbReference>
<dbReference type="Gene3D" id="1.10.760.10">
    <property type="entry name" value="Cytochrome c-like domain"/>
    <property type="match status" value="1"/>
</dbReference>
<dbReference type="GO" id="GO:0009055">
    <property type="term" value="F:electron transfer activity"/>
    <property type="evidence" value="ECO:0007669"/>
    <property type="project" value="InterPro"/>
</dbReference>